<dbReference type="AlphaFoldDB" id="A0A0P0NZC2"/>
<dbReference type="Gene3D" id="3.90.850.10">
    <property type="entry name" value="Fumarylacetoacetase-like, C-terminal domain"/>
    <property type="match status" value="1"/>
</dbReference>
<feature type="domain" description="Fumarylacetoacetase-like C-terminal" evidence="2">
    <location>
        <begin position="109"/>
        <end position="265"/>
    </location>
</feature>
<dbReference type="PANTHER" id="PTHR30143:SF0">
    <property type="entry name" value="2-KETO-4-PENTENOATE HYDRATASE"/>
    <property type="match status" value="1"/>
</dbReference>
<dbReference type="InterPro" id="IPR050772">
    <property type="entry name" value="Hydratase-Decarb/MhpD_sf"/>
</dbReference>
<sequence length="272" mass="27928">MTVSAAKSDVFAPASIASQFVKARLAGTSVAGYPGGVLPETMAEGYAVQDLAINAWPDELVGWKVGYVPPQHQARLGAERLAGCIFKNKLWEAAAAPTPFRAIEGGFTAVEAEFIVRLGKDAPADKTDWTAEEAADYVGDLILGVEIAGSPLATINVLGPPIVASDFGNNDGQILGPVLANWRDIAWEDMAVETTINGIVVGTGTAASIPGSPLAALAFLLGHVAARGRPLKKGMLVTTGASTGIHDVVAGDAARVSFGALGQVECIAVPAQ</sequence>
<dbReference type="InterPro" id="IPR011234">
    <property type="entry name" value="Fumarylacetoacetase-like_C"/>
</dbReference>
<evidence type="ECO:0000313" key="4">
    <source>
        <dbReference type="Proteomes" id="UP000056905"/>
    </source>
</evidence>
<dbReference type="GO" id="GO:0008684">
    <property type="term" value="F:2-oxopent-4-enoate hydratase activity"/>
    <property type="evidence" value="ECO:0007669"/>
    <property type="project" value="TreeGrafter"/>
</dbReference>
<name>A0A0P0NZC2_9CAUL</name>
<proteinExistence type="predicted"/>
<evidence type="ECO:0000259" key="2">
    <source>
        <dbReference type="Pfam" id="PF01557"/>
    </source>
</evidence>
<dbReference type="EMBL" id="CP013002">
    <property type="protein sequence ID" value="ALL13222.1"/>
    <property type="molecule type" value="Genomic_DNA"/>
</dbReference>
<dbReference type="OrthoDB" id="9792137at2"/>
<protein>
    <submittedName>
        <fullName evidence="3">2-keto-4-pentenoate hydratase</fullName>
    </submittedName>
</protein>
<dbReference type="KEGG" id="chq:AQ619_07560"/>
<evidence type="ECO:0000313" key="3">
    <source>
        <dbReference type="EMBL" id="ALL13222.1"/>
    </source>
</evidence>
<gene>
    <name evidence="3" type="ORF">AQ619_07560</name>
</gene>
<organism evidence="3 4">
    <name type="scientific">Caulobacter henricii</name>
    <dbReference type="NCBI Taxonomy" id="69395"/>
    <lineage>
        <taxon>Bacteria</taxon>
        <taxon>Pseudomonadati</taxon>
        <taxon>Pseudomonadota</taxon>
        <taxon>Alphaproteobacteria</taxon>
        <taxon>Caulobacterales</taxon>
        <taxon>Caulobacteraceae</taxon>
        <taxon>Caulobacter</taxon>
    </lineage>
</organism>
<dbReference type="GO" id="GO:0005737">
    <property type="term" value="C:cytoplasm"/>
    <property type="evidence" value="ECO:0007669"/>
    <property type="project" value="TreeGrafter"/>
</dbReference>
<dbReference type="Proteomes" id="UP000056905">
    <property type="component" value="Chromosome"/>
</dbReference>
<accession>A0A0P0NZC2</accession>
<evidence type="ECO:0000256" key="1">
    <source>
        <dbReference type="ARBA" id="ARBA00023239"/>
    </source>
</evidence>
<dbReference type="RefSeq" id="WP_062146012.1">
    <property type="nucleotide sequence ID" value="NZ_CP013002.1"/>
</dbReference>
<dbReference type="PANTHER" id="PTHR30143">
    <property type="entry name" value="ACID HYDRATASE"/>
    <property type="match status" value="1"/>
</dbReference>
<dbReference type="STRING" id="69395.AQ619_07560"/>
<dbReference type="SUPFAM" id="SSF56529">
    <property type="entry name" value="FAH"/>
    <property type="match status" value="1"/>
</dbReference>
<reference evidence="3 4" key="1">
    <citation type="submission" date="2015-10" db="EMBL/GenBank/DDBJ databases">
        <title>Conservation of the essential genome among Caulobacter and Brevundimonas species.</title>
        <authorList>
            <person name="Scott D."/>
            <person name="Ely B."/>
        </authorList>
    </citation>
    <scope>NUCLEOTIDE SEQUENCE [LARGE SCALE GENOMIC DNA]</scope>
    <source>
        <strain evidence="3 4">CB4</strain>
    </source>
</reference>
<keyword evidence="1" id="KW-0456">Lyase</keyword>
<dbReference type="InterPro" id="IPR036663">
    <property type="entry name" value="Fumarylacetoacetase_C_sf"/>
</dbReference>
<dbReference type="Pfam" id="PF01557">
    <property type="entry name" value="FAA_hydrolase"/>
    <property type="match status" value="1"/>
</dbReference>
<keyword evidence="4" id="KW-1185">Reference proteome</keyword>